<organism evidence="2 3">
    <name type="scientific">Diaporthe eres</name>
    <name type="common">Phomopsis oblonga</name>
    <dbReference type="NCBI Taxonomy" id="83184"/>
    <lineage>
        <taxon>Eukaryota</taxon>
        <taxon>Fungi</taxon>
        <taxon>Dikarya</taxon>
        <taxon>Ascomycota</taxon>
        <taxon>Pezizomycotina</taxon>
        <taxon>Sordariomycetes</taxon>
        <taxon>Sordariomycetidae</taxon>
        <taxon>Diaporthales</taxon>
        <taxon>Diaporthaceae</taxon>
        <taxon>Diaporthe</taxon>
        <taxon>Diaporthe eres species complex</taxon>
    </lineage>
</organism>
<reference evidence="2 3" key="1">
    <citation type="submission" date="2024-02" db="EMBL/GenBank/DDBJ databases">
        <title>De novo assembly and annotation of 12 fungi associated with fruit tree decline syndrome in Ontario, Canada.</title>
        <authorList>
            <person name="Sulman M."/>
            <person name="Ellouze W."/>
            <person name="Ilyukhin E."/>
        </authorList>
    </citation>
    <scope>NUCLEOTIDE SEQUENCE [LARGE SCALE GENOMIC DNA]</scope>
    <source>
        <strain evidence="2 3">M169</strain>
    </source>
</reference>
<feature type="region of interest" description="Disordered" evidence="1">
    <location>
        <begin position="330"/>
        <end position="358"/>
    </location>
</feature>
<dbReference type="Proteomes" id="UP001430848">
    <property type="component" value="Unassembled WGS sequence"/>
</dbReference>
<dbReference type="EMBL" id="JAKNSF020000021">
    <property type="protein sequence ID" value="KAK7731954.1"/>
    <property type="molecule type" value="Genomic_DNA"/>
</dbReference>
<evidence type="ECO:0008006" key="4">
    <source>
        <dbReference type="Google" id="ProtNLM"/>
    </source>
</evidence>
<keyword evidence="3" id="KW-1185">Reference proteome</keyword>
<gene>
    <name evidence="2" type="ORF">SLS63_005252</name>
</gene>
<dbReference type="Gene3D" id="1.10.510.10">
    <property type="entry name" value="Transferase(Phosphotransferase) domain 1"/>
    <property type="match status" value="1"/>
</dbReference>
<evidence type="ECO:0000313" key="2">
    <source>
        <dbReference type="EMBL" id="KAK7731954.1"/>
    </source>
</evidence>
<dbReference type="InterPro" id="IPR011009">
    <property type="entry name" value="Kinase-like_dom_sf"/>
</dbReference>
<dbReference type="SUPFAM" id="SSF56112">
    <property type="entry name" value="Protein kinase-like (PK-like)"/>
    <property type="match status" value="1"/>
</dbReference>
<accession>A0ABR1PBY1</accession>
<evidence type="ECO:0000256" key="1">
    <source>
        <dbReference type="SAM" id="MobiDB-lite"/>
    </source>
</evidence>
<proteinExistence type="predicted"/>
<protein>
    <recommendedName>
        <fullName evidence="4">Protein kinase domain-containing protein</fullName>
    </recommendedName>
</protein>
<feature type="compositionally biased region" description="Polar residues" evidence="1">
    <location>
        <begin position="226"/>
        <end position="241"/>
    </location>
</feature>
<comment type="caution">
    <text evidence="2">The sequence shown here is derived from an EMBL/GenBank/DDBJ whole genome shotgun (WGS) entry which is preliminary data.</text>
</comment>
<name>A0ABR1PBY1_DIAER</name>
<sequence>MPACDEKDKYVFDDDKRPALPYVAGACFKIKRHEPLTPFDGYVYKNPEVSSLSDPVLPAEILRPAEISEPSDNLTPWVLFPCEDTDPCKIPPWTITERYLRHRPRKTTPHEDKTTRRLEIVRQIRVRDGAYSQVVQCRVDGIEGPLVAKIFDPLYSSNDVEPDEGQSPVGLTESDWSREAAAYVKIEEMIKQGKFDGRYTPRFEGCWSFDIPYELELVSNSAAGHVSTTATTTAGRQSGRSGQKRKRESSDELLRRTIKVTRNVRLLLMEYIPGDSILNLIVSGEYRKIPAEVRMDLVAQVAEAESALWHIYVSHGDRHSRNVVVVCAEKDDHHSSSSSHPKNDEEGARNGQERREQREQGVQEWRAVWVDFGNSVVLDLPNATINIKGRLPPLGELPPNPMTRCRGSWPIFDLRLDDDINWIDKRYANFEARRKWMEARWGEGSSNAHRYEPIDYDKLHPNLED</sequence>
<evidence type="ECO:0000313" key="3">
    <source>
        <dbReference type="Proteomes" id="UP001430848"/>
    </source>
</evidence>
<feature type="region of interest" description="Disordered" evidence="1">
    <location>
        <begin position="226"/>
        <end position="252"/>
    </location>
</feature>